<organism evidence="6 7">
    <name type="scientific">Roseomonas haemaphysalidis</name>
    <dbReference type="NCBI Taxonomy" id="2768162"/>
    <lineage>
        <taxon>Bacteria</taxon>
        <taxon>Pseudomonadati</taxon>
        <taxon>Pseudomonadota</taxon>
        <taxon>Alphaproteobacteria</taxon>
        <taxon>Acetobacterales</taxon>
        <taxon>Roseomonadaceae</taxon>
        <taxon>Roseomonas</taxon>
    </lineage>
</organism>
<evidence type="ECO:0000259" key="5">
    <source>
        <dbReference type="SMART" id="SM00478"/>
    </source>
</evidence>
<gene>
    <name evidence="6" type="ORF">IAI61_14860</name>
</gene>
<dbReference type="InterPro" id="IPR011257">
    <property type="entry name" value="DNA_glycosylase"/>
</dbReference>
<dbReference type="Gene3D" id="1.10.340.30">
    <property type="entry name" value="Hypothetical protein, domain 2"/>
    <property type="match status" value="1"/>
</dbReference>
<keyword evidence="3" id="KW-0227">DNA damage</keyword>
<evidence type="ECO:0000256" key="4">
    <source>
        <dbReference type="ARBA" id="ARBA00023204"/>
    </source>
</evidence>
<comment type="catalytic activity">
    <reaction evidence="1">
        <text>Hydrolysis of alkylated DNA, releasing 3-methyladenine, 3-methylguanine, 7-methylguanine and 7-methyladenine.</text>
        <dbReference type="EC" id="3.2.2.21"/>
    </reaction>
</comment>
<dbReference type="PANTHER" id="PTHR43003">
    <property type="entry name" value="DNA-3-METHYLADENINE GLYCOSYLASE"/>
    <property type="match status" value="1"/>
</dbReference>
<dbReference type="Proteomes" id="UP001518989">
    <property type="component" value="Unassembled WGS sequence"/>
</dbReference>
<dbReference type="InterPro" id="IPR051912">
    <property type="entry name" value="Alkylbase_DNA_Glycosylase/TA"/>
</dbReference>
<dbReference type="EC" id="3.2.2.21" evidence="2"/>
<dbReference type="Pfam" id="PF00730">
    <property type="entry name" value="HhH-GPD"/>
    <property type="match status" value="1"/>
</dbReference>
<evidence type="ECO:0000256" key="2">
    <source>
        <dbReference type="ARBA" id="ARBA00012000"/>
    </source>
</evidence>
<dbReference type="SUPFAM" id="SSF48150">
    <property type="entry name" value="DNA-glycosylase"/>
    <property type="match status" value="1"/>
</dbReference>
<dbReference type="CDD" id="cd00056">
    <property type="entry name" value="ENDO3c"/>
    <property type="match status" value="1"/>
</dbReference>
<keyword evidence="7" id="KW-1185">Reference proteome</keyword>
<dbReference type="Gene3D" id="1.10.1670.40">
    <property type="match status" value="1"/>
</dbReference>
<evidence type="ECO:0000313" key="7">
    <source>
        <dbReference type="Proteomes" id="UP001518989"/>
    </source>
</evidence>
<feature type="domain" description="HhH-GPD" evidence="5">
    <location>
        <begin position="48"/>
        <end position="204"/>
    </location>
</feature>
<evidence type="ECO:0000256" key="1">
    <source>
        <dbReference type="ARBA" id="ARBA00000086"/>
    </source>
</evidence>
<dbReference type="InterPro" id="IPR003265">
    <property type="entry name" value="HhH-GPD_domain"/>
</dbReference>
<keyword evidence="4" id="KW-0234">DNA repair</keyword>
<name>A0ABS3KS85_9PROT</name>
<dbReference type="EMBL" id="JACTNG010000008">
    <property type="protein sequence ID" value="MBO1080319.1"/>
    <property type="molecule type" value="Genomic_DNA"/>
</dbReference>
<comment type="caution">
    <text evidence="6">The sequence shown here is derived from an EMBL/GenBank/DDBJ whole genome shotgun (WGS) entry which is preliminary data.</text>
</comment>
<dbReference type="RefSeq" id="WP_237180830.1">
    <property type="nucleotide sequence ID" value="NZ_CP061177.1"/>
</dbReference>
<reference evidence="6 7" key="1">
    <citation type="submission" date="2020-09" db="EMBL/GenBank/DDBJ databases">
        <title>Roseomonas.</title>
        <authorList>
            <person name="Zhu W."/>
        </authorList>
    </citation>
    <scope>NUCLEOTIDE SEQUENCE [LARGE SCALE GENOMIC DNA]</scope>
    <source>
        <strain evidence="6 7">573</strain>
    </source>
</reference>
<sequence length="216" mass="23284">MTRRLGGRAARAHLAADPVMGPVVKRVGAFTLVPEPREPFEALVRAIAHQQVHGRAAEAMLRRLIELFPQQAFPDPAGLLALPDGAIRGCGFSGAKVAAILDIAHKTVGGLVPTRRAAARLPDEVLIERLVAIRGVGRWTVEMLLIFTLGRPDILPVDDFGVREGFRHAAGLDAQPRPKALAEIGQAWAPFRSAAAWYLWRYADLAKGGFNAPSAI</sequence>
<accession>A0ABS3KS85</accession>
<dbReference type="SMART" id="SM00478">
    <property type="entry name" value="ENDO3c"/>
    <property type="match status" value="1"/>
</dbReference>
<proteinExistence type="predicted"/>
<evidence type="ECO:0000256" key="3">
    <source>
        <dbReference type="ARBA" id="ARBA00022763"/>
    </source>
</evidence>
<evidence type="ECO:0000313" key="6">
    <source>
        <dbReference type="EMBL" id="MBO1080319.1"/>
    </source>
</evidence>
<dbReference type="PANTHER" id="PTHR43003:SF5">
    <property type="entry name" value="DNA-3-METHYLADENINE GLYCOSYLASE"/>
    <property type="match status" value="1"/>
</dbReference>
<protein>
    <recommendedName>
        <fullName evidence="2">DNA-3-methyladenine glycosylase II</fullName>
        <ecNumber evidence="2">3.2.2.21</ecNumber>
    </recommendedName>
</protein>